<name>A0A412IFE9_9BACE</name>
<dbReference type="RefSeq" id="WP_118403009.1">
    <property type="nucleotide sequence ID" value="NZ_JADNFX010000010.1"/>
</dbReference>
<organism evidence="1 2">
    <name type="scientific">Bacteroides cellulosilyticus</name>
    <dbReference type="NCBI Taxonomy" id="246787"/>
    <lineage>
        <taxon>Bacteria</taxon>
        <taxon>Pseudomonadati</taxon>
        <taxon>Bacteroidota</taxon>
        <taxon>Bacteroidia</taxon>
        <taxon>Bacteroidales</taxon>
        <taxon>Bacteroidaceae</taxon>
        <taxon>Bacteroides</taxon>
    </lineage>
</organism>
<gene>
    <name evidence="1" type="ORF">DWX97_15720</name>
</gene>
<dbReference type="AlphaFoldDB" id="A0A412IFE9"/>
<protein>
    <submittedName>
        <fullName evidence="1">Lipopolysaccharide biosynthesis protein</fullName>
    </submittedName>
</protein>
<dbReference type="InterPro" id="IPR032719">
    <property type="entry name" value="WbsX"/>
</dbReference>
<evidence type="ECO:0000313" key="2">
    <source>
        <dbReference type="Proteomes" id="UP000283341"/>
    </source>
</evidence>
<reference evidence="1 2" key="1">
    <citation type="submission" date="2018-08" db="EMBL/GenBank/DDBJ databases">
        <title>A genome reference for cultivated species of the human gut microbiota.</title>
        <authorList>
            <person name="Zou Y."/>
            <person name="Xue W."/>
            <person name="Luo G."/>
        </authorList>
    </citation>
    <scope>NUCLEOTIDE SEQUENCE [LARGE SCALE GENOMIC DNA]</scope>
    <source>
        <strain evidence="1 2">AF22-3AC</strain>
    </source>
</reference>
<dbReference type="PANTHER" id="PTHR41244">
    <property type="entry name" value="RHAMNAN SYNTHESIS F"/>
    <property type="match status" value="1"/>
</dbReference>
<dbReference type="EMBL" id="QRVJ01000013">
    <property type="protein sequence ID" value="RGS35660.1"/>
    <property type="molecule type" value="Genomic_DNA"/>
</dbReference>
<dbReference type="CDD" id="cd11579">
    <property type="entry name" value="Glyco_tran_WbsX"/>
    <property type="match status" value="1"/>
</dbReference>
<proteinExistence type="predicted"/>
<dbReference type="Pfam" id="PF14307">
    <property type="entry name" value="Glyco_tran_WbsX"/>
    <property type="match status" value="1"/>
</dbReference>
<dbReference type="Gene3D" id="3.20.20.80">
    <property type="entry name" value="Glycosidases"/>
    <property type="match status" value="1"/>
</dbReference>
<comment type="caution">
    <text evidence="1">The sequence shown here is derived from an EMBL/GenBank/DDBJ whole genome shotgun (WGS) entry which is preliminary data.</text>
</comment>
<dbReference type="PANTHER" id="PTHR41244:SF1">
    <property type="entry name" value="GLYCOSYLTRANSFERASE"/>
    <property type="match status" value="1"/>
</dbReference>
<accession>A0A412IFE9</accession>
<dbReference type="Proteomes" id="UP000283341">
    <property type="component" value="Unassembled WGS sequence"/>
</dbReference>
<sequence>MNEDKKSARVIAFYLPQFHPVPENDKWWGKGFTEWTNVGKARSLFLGHYQPKVPADLGYYDLRVPETRKAQADMAREYGIEGFCYWHYWFGNGKRLLERPFNEVMNSGEPDFPFCLAWANESWRGFYHGLKTKDTLIDQLYPGAEDYIAHFNAVLPAFKDHRYITVDEKPLFMIYHPLDNQVEVKAFIELWRKLAVQNGLKGVYFVGQTYHLDTERVTLESMGFDAINVVRLFNYEWKKRSLYRKARRWHNWFGLPWIVSYDKASRFFVSAEDSDEDIIPTIIPNWDHSPRSGKQGLVLHRAEPEYFERHVQDVMTHLEKKPLEHRLAFVKSWNEWAEGNYLEPDLRYGKKFLEVIKKFVVTE</sequence>
<evidence type="ECO:0000313" key="1">
    <source>
        <dbReference type="EMBL" id="RGS35660.1"/>
    </source>
</evidence>